<comment type="caution">
    <text evidence="7">The sequence shown here is derived from an EMBL/GenBank/DDBJ whole genome shotgun (WGS) entry which is preliminary data.</text>
</comment>
<gene>
    <name evidence="7" type="ORF">PF005_g29022</name>
</gene>
<evidence type="ECO:0000313" key="8">
    <source>
        <dbReference type="Proteomes" id="UP000433483"/>
    </source>
</evidence>
<dbReference type="EMBL" id="QXGB01004276">
    <property type="protein sequence ID" value="KAE9166864.1"/>
    <property type="molecule type" value="Genomic_DNA"/>
</dbReference>
<name>A0A6A3VKG7_9STRA</name>
<dbReference type="PANTHER" id="PTHR47160">
    <property type="entry name" value="PUTATIVE-RELATED"/>
    <property type="match status" value="1"/>
</dbReference>
<evidence type="ECO:0000256" key="1">
    <source>
        <dbReference type="ARBA" id="ARBA00022723"/>
    </source>
</evidence>
<accession>A0A6A3VKG7</accession>
<dbReference type="InterPro" id="IPR018289">
    <property type="entry name" value="MULE_transposase_dom"/>
</dbReference>
<evidence type="ECO:0000256" key="4">
    <source>
        <dbReference type="SAM" id="MobiDB-lite"/>
    </source>
</evidence>
<dbReference type="Proteomes" id="UP000433483">
    <property type="component" value="Unassembled WGS sequence"/>
</dbReference>
<dbReference type="AlphaFoldDB" id="A0A6A3VKG7"/>
<feature type="domain" description="FLYWCH-type" evidence="5">
    <location>
        <begin position="66"/>
        <end position="104"/>
    </location>
</feature>
<dbReference type="Pfam" id="PF04500">
    <property type="entry name" value="FLYWCH"/>
    <property type="match status" value="1"/>
</dbReference>
<keyword evidence="2" id="KW-0863">Zinc-finger</keyword>
<feature type="region of interest" description="Disordered" evidence="4">
    <location>
        <begin position="483"/>
        <end position="504"/>
    </location>
</feature>
<evidence type="ECO:0000256" key="3">
    <source>
        <dbReference type="ARBA" id="ARBA00022833"/>
    </source>
</evidence>
<dbReference type="GO" id="GO:0008270">
    <property type="term" value="F:zinc ion binding"/>
    <property type="evidence" value="ECO:0007669"/>
    <property type="project" value="UniProtKB-KW"/>
</dbReference>
<protein>
    <recommendedName>
        <fullName evidence="9">MULE transposase domain-containing protein</fullName>
    </recommendedName>
</protein>
<sequence length="504" mass="56972">MELLRSDSFSSQGSGDTESLPSDGASSATDFLQTDGGRCADEEETKDAEHAETTTGDGLMPSTGPVVYRGFFYAKYHETGMTTNYRCSSHKRTKCKAKLYVRTEGTIIQKGGHKSGCNRDIVRGTSADPVSNTTILAADILEAIDELAIFQPTLEPTEVWKIIRDKFYRNMNTIASGINKTQVQDRCYRTKLKNFGNDVFVKIKSEPLCSVRENSDLKFFQYHGSYYEGDVLHHLVLWGHPALLDRLSARQTSIFVDGTFRSVPANFYQIVIVMVYDAISNLYIPSCYALTTGKTTKVYDYVMYHTNAAVDFTMDPAYISCDFEQAITSAVKHQFPRSKVIGCLFHFKQALRRKMLKEGISENEVGIAMQDGAIDELTTPVFHREMEQVLEIFRSDMDQKYKPEDWNVYGIQDIVNRTNNPLERYNQTLNRATGEPHPDIGKFVVVLETEAQRYFDSLADVANRRVRTPRRVRPRLSSNVIEAAEGSPYEDEEVASDSSLSPEY</sequence>
<feature type="domain" description="MULE transposase" evidence="6">
    <location>
        <begin position="254"/>
        <end position="349"/>
    </location>
</feature>
<evidence type="ECO:0000259" key="6">
    <source>
        <dbReference type="Pfam" id="PF10551"/>
    </source>
</evidence>
<dbReference type="Gene3D" id="2.20.25.240">
    <property type="match status" value="1"/>
</dbReference>
<organism evidence="7 8">
    <name type="scientific">Phytophthora fragariae</name>
    <dbReference type="NCBI Taxonomy" id="53985"/>
    <lineage>
        <taxon>Eukaryota</taxon>
        <taxon>Sar</taxon>
        <taxon>Stramenopiles</taxon>
        <taxon>Oomycota</taxon>
        <taxon>Peronosporomycetes</taxon>
        <taxon>Peronosporales</taxon>
        <taxon>Peronosporaceae</taxon>
        <taxon>Phytophthora</taxon>
    </lineage>
</organism>
<dbReference type="OrthoDB" id="96333at2759"/>
<feature type="region of interest" description="Disordered" evidence="4">
    <location>
        <begin position="1"/>
        <end position="61"/>
    </location>
</feature>
<evidence type="ECO:0008006" key="9">
    <source>
        <dbReference type="Google" id="ProtNLM"/>
    </source>
</evidence>
<evidence type="ECO:0000256" key="2">
    <source>
        <dbReference type="ARBA" id="ARBA00022771"/>
    </source>
</evidence>
<keyword evidence="1" id="KW-0479">Metal-binding</keyword>
<reference evidence="7 8" key="1">
    <citation type="submission" date="2018-08" db="EMBL/GenBank/DDBJ databases">
        <title>Genomic investigation of the strawberry pathogen Phytophthora fragariae indicates pathogenicity is determined by transcriptional variation in three key races.</title>
        <authorList>
            <person name="Adams T.M."/>
            <person name="Armitage A.D."/>
            <person name="Sobczyk M.K."/>
            <person name="Bates H.J."/>
            <person name="Dunwell J.M."/>
            <person name="Nellist C.F."/>
            <person name="Harrison R.J."/>
        </authorList>
    </citation>
    <scope>NUCLEOTIDE SEQUENCE [LARGE SCALE GENOMIC DNA]</scope>
    <source>
        <strain evidence="7 8">NOV-27</strain>
    </source>
</reference>
<dbReference type="InterPro" id="IPR007588">
    <property type="entry name" value="Znf_FLYWCH"/>
</dbReference>
<keyword evidence="8" id="KW-1185">Reference proteome</keyword>
<proteinExistence type="predicted"/>
<keyword evidence="3" id="KW-0862">Zinc</keyword>
<evidence type="ECO:0000259" key="5">
    <source>
        <dbReference type="Pfam" id="PF04500"/>
    </source>
</evidence>
<evidence type="ECO:0000313" key="7">
    <source>
        <dbReference type="EMBL" id="KAE9166864.1"/>
    </source>
</evidence>
<dbReference type="PANTHER" id="PTHR47160:SF5">
    <property type="entry name" value="MULE TRANSPOSASE DOMAIN-CONTAINING PROTEIN"/>
    <property type="match status" value="1"/>
</dbReference>
<dbReference type="Pfam" id="PF10551">
    <property type="entry name" value="MULE"/>
    <property type="match status" value="1"/>
</dbReference>
<feature type="compositionally biased region" description="Polar residues" evidence="4">
    <location>
        <begin position="7"/>
        <end position="32"/>
    </location>
</feature>